<protein>
    <submittedName>
        <fullName evidence="2">Uncharacterized protein</fullName>
    </submittedName>
</protein>
<reference evidence="2" key="1">
    <citation type="submission" date="2020-12" db="EMBL/GenBank/DDBJ databases">
        <authorList>
            <person name="Iha C."/>
        </authorList>
    </citation>
    <scope>NUCLEOTIDE SEQUENCE</scope>
</reference>
<feature type="region of interest" description="Disordered" evidence="1">
    <location>
        <begin position="91"/>
        <end position="110"/>
    </location>
</feature>
<gene>
    <name evidence="2" type="ORF">OSTQU699_LOCUS25</name>
</gene>
<dbReference type="AlphaFoldDB" id="A0A8S1IKG5"/>
<feature type="region of interest" description="Disordered" evidence="1">
    <location>
        <begin position="17"/>
        <end position="63"/>
    </location>
</feature>
<name>A0A8S1IKG5_9CHLO</name>
<evidence type="ECO:0000313" key="3">
    <source>
        <dbReference type="Proteomes" id="UP000708148"/>
    </source>
</evidence>
<evidence type="ECO:0000313" key="2">
    <source>
        <dbReference type="EMBL" id="CAD7694663.1"/>
    </source>
</evidence>
<comment type="caution">
    <text evidence="2">The sequence shown here is derived from an EMBL/GenBank/DDBJ whole genome shotgun (WGS) entry which is preliminary data.</text>
</comment>
<dbReference type="EMBL" id="CAJHUC010000025">
    <property type="protein sequence ID" value="CAD7694663.1"/>
    <property type="molecule type" value="Genomic_DNA"/>
</dbReference>
<organism evidence="2 3">
    <name type="scientific">Ostreobium quekettii</name>
    <dbReference type="NCBI Taxonomy" id="121088"/>
    <lineage>
        <taxon>Eukaryota</taxon>
        <taxon>Viridiplantae</taxon>
        <taxon>Chlorophyta</taxon>
        <taxon>core chlorophytes</taxon>
        <taxon>Ulvophyceae</taxon>
        <taxon>TCBD clade</taxon>
        <taxon>Bryopsidales</taxon>
        <taxon>Ostreobineae</taxon>
        <taxon>Ostreobiaceae</taxon>
        <taxon>Ostreobium</taxon>
    </lineage>
</organism>
<sequence length="110" mass="12025">MCVPKCRRCYRDFGQRLAGTVGGGEGPGDRQEKAGLTVPKARRRGGVAREGQQQARGGGEAIGRRVFKMREATPFPIDQNTKIGAILQESMRSLERPDPNTKYAVSQGLH</sequence>
<dbReference type="Proteomes" id="UP000708148">
    <property type="component" value="Unassembled WGS sequence"/>
</dbReference>
<keyword evidence="3" id="KW-1185">Reference proteome</keyword>
<evidence type="ECO:0000256" key="1">
    <source>
        <dbReference type="SAM" id="MobiDB-lite"/>
    </source>
</evidence>
<accession>A0A8S1IKG5</accession>
<proteinExistence type="predicted"/>